<keyword evidence="2" id="KW-1185">Reference proteome</keyword>
<dbReference type="EMBL" id="AWSO01002460">
    <property type="protein sequence ID" value="ESK81439.1"/>
    <property type="molecule type" value="Genomic_DNA"/>
</dbReference>
<sequence length="150" mass="17251">MPISSSSNALLFDGNRVHTFLDVIRYYGDATGLIKNKKVDQIYYYSSKTVQDTIQCIPELDVDEGDKKWEVAMKKMVSLYANTNGYTSQLPVILKFETYSAVLVKKKIITTAESNYYFIAGLPEDTKCWLEMQIPADRKVQDKVMTYLYQ</sequence>
<proteinExistence type="predicted"/>
<gene>
    <name evidence="1" type="ORF">Moror_11252</name>
</gene>
<evidence type="ECO:0000313" key="1">
    <source>
        <dbReference type="EMBL" id="ESK81439.1"/>
    </source>
</evidence>
<name>V2XPM7_MONRO</name>
<dbReference type="KEGG" id="mrr:Moror_11252"/>
<comment type="caution">
    <text evidence="1">The sequence shown here is derived from an EMBL/GenBank/DDBJ whole genome shotgun (WGS) entry which is preliminary data.</text>
</comment>
<dbReference type="AlphaFoldDB" id="V2XPM7"/>
<dbReference type="HOGENOM" id="CLU_1741030_0_0_1"/>
<reference evidence="1 2" key="1">
    <citation type="journal article" date="2014" name="BMC Genomics">
        <title>Genome and secretome analysis of the hemibiotrophic fungal pathogen, Moniliophthora roreri, which causes frosty pod rot disease of cacao: mechanisms of the biotrophic and necrotrophic phases.</title>
        <authorList>
            <person name="Meinhardt L.W."/>
            <person name="Costa G.G.L."/>
            <person name="Thomazella D.P.T."/>
            <person name="Teixeira P.J.P.L."/>
            <person name="Carazzolle M.F."/>
            <person name="Schuster S.C."/>
            <person name="Carlson J.E."/>
            <person name="Guiltinan M.J."/>
            <person name="Mieczkowski P."/>
            <person name="Farmer A."/>
            <person name="Ramaraj T."/>
            <person name="Crozier J."/>
            <person name="Davis R.E."/>
            <person name="Shao J."/>
            <person name="Melnick R.L."/>
            <person name="Pereira G.A.G."/>
            <person name="Bailey B.A."/>
        </authorList>
    </citation>
    <scope>NUCLEOTIDE SEQUENCE [LARGE SCALE GENOMIC DNA]</scope>
    <source>
        <strain evidence="1 2">MCA 2997</strain>
    </source>
</reference>
<dbReference type="OrthoDB" id="2996139at2759"/>
<dbReference type="Proteomes" id="UP000017559">
    <property type="component" value="Unassembled WGS sequence"/>
</dbReference>
<evidence type="ECO:0000313" key="2">
    <source>
        <dbReference type="Proteomes" id="UP000017559"/>
    </source>
</evidence>
<accession>V2XPM7</accession>
<protein>
    <submittedName>
        <fullName evidence="1">Uncharacterized protein</fullName>
    </submittedName>
</protein>
<organism evidence="1 2">
    <name type="scientific">Moniliophthora roreri (strain MCA 2997)</name>
    <name type="common">Cocoa frosty pod rot fungus</name>
    <name type="synonym">Crinipellis roreri</name>
    <dbReference type="NCBI Taxonomy" id="1381753"/>
    <lineage>
        <taxon>Eukaryota</taxon>
        <taxon>Fungi</taxon>
        <taxon>Dikarya</taxon>
        <taxon>Basidiomycota</taxon>
        <taxon>Agaricomycotina</taxon>
        <taxon>Agaricomycetes</taxon>
        <taxon>Agaricomycetidae</taxon>
        <taxon>Agaricales</taxon>
        <taxon>Marasmiineae</taxon>
        <taxon>Marasmiaceae</taxon>
        <taxon>Moniliophthora</taxon>
    </lineage>
</organism>